<accession>A0A3M8Q5W8</accession>
<comment type="caution">
    <text evidence="1">The sequence shown here is derived from an EMBL/GenBank/DDBJ whole genome shotgun (WGS) entry which is preliminary data.</text>
</comment>
<name>A0A3M8Q5W8_9GAMM</name>
<reference evidence="1 2" key="1">
    <citation type="journal article" date="2012" name="Int. J. Syst. Evol. Microbiol.">
        <title>Marinomonas hwangdonensis sp. nov., isolated from seawater.</title>
        <authorList>
            <person name="Jung Y.T."/>
            <person name="Oh T.K."/>
            <person name="Yoon J.H."/>
        </authorList>
    </citation>
    <scope>NUCLEOTIDE SEQUENCE [LARGE SCALE GENOMIC DNA]</scope>
    <source>
        <strain evidence="1 2">HDW-15</strain>
    </source>
</reference>
<sequence>MKPLCFFVGEANLSSMTKEKYIPLDRQFSIISEDQEDLENNELLFSLGHSALKTWVDLEGEYRCVILAEAGAGKTEELLNKAKALLEQGRPSFFIRIEDIEQDFYDAFEVGTEDEFNAWLESIEEAWFFLDSVDEARLETPRAFELALKRFAKGIKKGAHRAHLYVSSRPYSWRPEADRELLNRHLFLAAKKYEDDNTEDKLTQPQNALTVYGMRPLDEERIRCFCEKRSVNDIDELLREIDRASIWSLAQRPLDLDSILSKWTKDKKLGSRLDLLEHSINEQLSDEHNIDRAQRQPLNLNKAQEGVQRLAAAVVMNGQSSINIPDASLDKLGIDAKAVLSDWRPNDVNALLERSVFSDVIYGAVRFRHRDIRELLAAKWFAYLIANGDSRLSIERLFIGEQYGETIIRPRLRSILPWLILWDTNIRNTVLSIDPEVAIEGGDPSKLPLSERKTILKNIVHRIAQDENNSTGGDNSAIARISDVALTKDALLLINQHSENDDAIFFLARLVWQGKMTDCVAPLLEIALNSIRGIYARLSSVRAVMTCGTNEQIHSLWQGLNQSEEKIPRRLLSELIEETGPTSENIQNILLSLGRLQLSPNERFEANGLRRSLHQFINRMRIIGNALIYQEFIIGLLDYLNTPPYVEKKDCRVSQDNSWLLGIAVNLVERLVEIRHPFSLDDKSLSVLMMLPLYHSWGGEHFDDYESNLAKLIPHWSELNDQLYWTCIEQEKIKLLSDPKSEPLTSDAPISWQGHFWAFDTVESFQRLLSFVRSRESESDQSIALSSAFRLYKALDKPSNMLEQLRASVEHSSILTNKLNMLINPPVPDWEKKHIEDHEKRRKKLDVVQEQKKASRDAWIADLKSNPDRLSNSIHLYFGEVTNDFCWILDEINDENSVNRSSGSGWVKLIPDFGYEVAISYRDALMKLWRVYTPSLQSESGMRNNSYSYSLLLSLAGLEIEVAEHSEFPHHLNESEIHHVLRYTTWEINGFPSWFESMYRAFPSLVAEAVIKELIWELENADLDLHYRILGSLVFGAPWLHEDIAVSLLEWVEAHPNKLNANNRGDCIHLLISGKSDPNRLVSIAKQEIDKSNDLDSVACWFALLVDCDPVNGIPQLEQWLAGFKSELVNRAAQVFVTVLVGESHRSFSVPNVDYFKTPEHLKKLYVLMHKYIPSKEDISRADGGVYSPELRDDAQSARSALFSLLCNMTGFASYAAIKQLIEEHPEPEYRKWMAQQAYKRAMVDGDLELWTVDQFGQFDKNQTITPATHRQLFDHTVNRLIDLKHWLERGNDSPWRTWKKADGETEMRTLIAGWLNQNSHGQYTTAQEPELANGQRMDIWLHNTSVQSPVPVELKLLDKSWSGPKLCERLRNQLAGDYLREESAGCGVFLLVSQNTEPTKRWDINGKRVNLSELAGALKNYWQGLSHNYSGVEDLEIIVIDLLERKRVSNS</sequence>
<protein>
    <submittedName>
        <fullName evidence="1">Uncharacterized protein</fullName>
    </submittedName>
</protein>
<evidence type="ECO:0000313" key="1">
    <source>
        <dbReference type="EMBL" id="RNF51507.1"/>
    </source>
</evidence>
<keyword evidence="2" id="KW-1185">Reference proteome</keyword>
<gene>
    <name evidence="1" type="ORF">EBI00_06295</name>
</gene>
<organism evidence="1 2">
    <name type="scientific">Marinomonas hwangdonensis</name>
    <dbReference type="NCBI Taxonomy" id="1053647"/>
    <lineage>
        <taxon>Bacteria</taxon>
        <taxon>Pseudomonadati</taxon>
        <taxon>Pseudomonadota</taxon>
        <taxon>Gammaproteobacteria</taxon>
        <taxon>Oceanospirillales</taxon>
        <taxon>Oceanospirillaceae</taxon>
        <taxon>Marinomonas</taxon>
    </lineage>
</organism>
<evidence type="ECO:0000313" key="2">
    <source>
        <dbReference type="Proteomes" id="UP000280507"/>
    </source>
</evidence>
<dbReference type="Proteomes" id="UP000280507">
    <property type="component" value="Unassembled WGS sequence"/>
</dbReference>
<proteinExistence type="predicted"/>
<dbReference type="EMBL" id="RIZG01000003">
    <property type="protein sequence ID" value="RNF51507.1"/>
    <property type="molecule type" value="Genomic_DNA"/>
</dbReference>